<gene>
    <name evidence="1" type="ORF">NQ315_011532</name>
</gene>
<keyword evidence="2" id="KW-1185">Reference proteome</keyword>
<organism evidence="1 2">
    <name type="scientific">Exocentrus adspersus</name>
    <dbReference type="NCBI Taxonomy" id="1586481"/>
    <lineage>
        <taxon>Eukaryota</taxon>
        <taxon>Metazoa</taxon>
        <taxon>Ecdysozoa</taxon>
        <taxon>Arthropoda</taxon>
        <taxon>Hexapoda</taxon>
        <taxon>Insecta</taxon>
        <taxon>Pterygota</taxon>
        <taxon>Neoptera</taxon>
        <taxon>Endopterygota</taxon>
        <taxon>Coleoptera</taxon>
        <taxon>Polyphaga</taxon>
        <taxon>Cucujiformia</taxon>
        <taxon>Chrysomeloidea</taxon>
        <taxon>Cerambycidae</taxon>
        <taxon>Lamiinae</taxon>
        <taxon>Acanthocinini</taxon>
        <taxon>Exocentrus</taxon>
    </lineage>
</organism>
<evidence type="ECO:0000313" key="2">
    <source>
        <dbReference type="Proteomes" id="UP001159042"/>
    </source>
</evidence>
<name>A0AAV8VVA2_9CUCU</name>
<evidence type="ECO:0000313" key="1">
    <source>
        <dbReference type="EMBL" id="KAJ8918075.1"/>
    </source>
</evidence>
<dbReference type="EMBL" id="JANEYG010000028">
    <property type="protein sequence ID" value="KAJ8918075.1"/>
    <property type="molecule type" value="Genomic_DNA"/>
</dbReference>
<proteinExistence type="predicted"/>
<protein>
    <submittedName>
        <fullName evidence="1">Uncharacterized protein</fullName>
    </submittedName>
</protein>
<dbReference type="AlphaFoldDB" id="A0AAV8VVA2"/>
<reference evidence="1 2" key="1">
    <citation type="journal article" date="2023" name="Insect Mol. Biol.">
        <title>Genome sequencing provides insights into the evolution of gene families encoding plant cell wall-degrading enzymes in longhorned beetles.</title>
        <authorList>
            <person name="Shin N.R."/>
            <person name="Okamura Y."/>
            <person name="Kirsch R."/>
            <person name="Pauchet Y."/>
        </authorList>
    </citation>
    <scope>NUCLEOTIDE SEQUENCE [LARGE SCALE GENOMIC DNA]</scope>
    <source>
        <strain evidence="1">EAD_L_NR</strain>
    </source>
</reference>
<accession>A0AAV8VVA2</accession>
<comment type="caution">
    <text evidence="1">The sequence shown here is derived from an EMBL/GenBank/DDBJ whole genome shotgun (WGS) entry which is preliminary data.</text>
</comment>
<sequence>MKQRCPALNPLISWKMSQDLQKKVKYSRDSQQKKYILFHKPPDRRSPVHTKKSACPVPGPPLGWSCVFCKKTEKFVLRTVPTIKCKP</sequence>
<dbReference type="Proteomes" id="UP001159042">
    <property type="component" value="Unassembled WGS sequence"/>
</dbReference>